<dbReference type="GO" id="GO:0033204">
    <property type="term" value="F:ribonuclease P RNA binding"/>
    <property type="evidence" value="ECO:0007669"/>
    <property type="project" value="TreeGrafter"/>
</dbReference>
<dbReference type="GO" id="GO:0001682">
    <property type="term" value="P:tRNA 5'-leader removal"/>
    <property type="evidence" value="ECO:0007669"/>
    <property type="project" value="InterPro"/>
</dbReference>
<evidence type="ECO:0000313" key="4">
    <source>
        <dbReference type="EMBL" id="EPE06920.1"/>
    </source>
</evidence>
<dbReference type="GO" id="GO:0005730">
    <property type="term" value="C:nucleolus"/>
    <property type="evidence" value="ECO:0007669"/>
    <property type="project" value="TreeGrafter"/>
</dbReference>
<sequence>MVRIKERYLLVNILYPRDGTPIKKNPGDGKEIPDFVAIRHATQSDLTPQLLLRAIKAETLALFGDCGAGSVERTLSVKYFNRSTSTFILRITRDHFRYVWTALTFMNSVPVRNGPSCVFHVARVSGTIRKVEEEAIRQARALILATKEYMAGNTTSAFEMLTLMPLSVLVGRGKSASNMSSSPSTSPTIPDAAGWFGGGRGAVPDMAKSFPRPPGKPPARPSSLPRAAASCASRSCCCCSSSLRSSSSYSSLLSIQRSWISCTSGIDDSLRIATCHTVSLAPSAPPNT</sequence>
<dbReference type="EMBL" id="KE148152">
    <property type="protein sequence ID" value="EPE06920.1"/>
    <property type="molecule type" value="Genomic_DNA"/>
</dbReference>
<reference evidence="4 5" key="1">
    <citation type="journal article" date="2013" name="BMC Genomics">
        <title>The genome and transcriptome of the pine saprophyte Ophiostoma piceae, and a comparison with the bark beetle-associated pine pathogen Grosmannia clavigera.</title>
        <authorList>
            <person name="Haridas S."/>
            <person name="Wang Y."/>
            <person name="Lim L."/>
            <person name="Massoumi Alamouti S."/>
            <person name="Jackman S."/>
            <person name="Docking R."/>
            <person name="Robertson G."/>
            <person name="Birol I."/>
            <person name="Bohlmann J."/>
            <person name="Breuil C."/>
        </authorList>
    </citation>
    <scope>NUCLEOTIDE SEQUENCE [LARGE SCALE GENOMIC DNA]</scope>
    <source>
        <strain evidence="4 5">UAMH 11346</strain>
    </source>
</reference>
<dbReference type="OrthoDB" id="24745at2759"/>
<accession>S3D0Y0</accession>
<dbReference type="VEuPathDB" id="FungiDB:F503_03347"/>
<dbReference type="Proteomes" id="UP000016923">
    <property type="component" value="Unassembled WGS sequence"/>
</dbReference>
<dbReference type="GO" id="GO:0000172">
    <property type="term" value="C:ribonuclease MRP complex"/>
    <property type="evidence" value="ECO:0007669"/>
    <property type="project" value="TreeGrafter"/>
</dbReference>
<evidence type="ECO:0000313" key="5">
    <source>
        <dbReference type="Proteomes" id="UP000016923"/>
    </source>
</evidence>
<organism evidence="4 5">
    <name type="scientific">Ophiostoma piceae (strain UAMH 11346)</name>
    <name type="common">Sap stain fungus</name>
    <dbReference type="NCBI Taxonomy" id="1262450"/>
    <lineage>
        <taxon>Eukaryota</taxon>
        <taxon>Fungi</taxon>
        <taxon>Dikarya</taxon>
        <taxon>Ascomycota</taxon>
        <taxon>Pezizomycotina</taxon>
        <taxon>Sordariomycetes</taxon>
        <taxon>Sordariomycetidae</taxon>
        <taxon>Ophiostomatales</taxon>
        <taxon>Ophiostomataceae</taxon>
        <taxon>Ophiostoma</taxon>
    </lineage>
</organism>
<proteinExistence type="inferred from homology"/>
<dbReference type="Gene3D" id="3.30.70.3250">
    <property type="entry name" value="Ribonuclease P, Pop5 subunit"/>
    <property type="match status" value="1"/>
</dbReference>
<dbReference type="InterPro" id="IPR038085">
    <property type="entry name" value="Rnp2-like_sf"/>
</dbReference>
<dbReference type="PANTHER" id="PTHR15441:SF2">
    <property type="entry name" value="RIBONUCLEASE P_MRP PROTEIN SUBUNIT POP5"/>
    <property type="match status" value="1"/>
</dbReference>
<evidence type="ECO:0000256" key="1">
    <source>
        <dbReference type="ARBA" id="ARBA00010800"/>
    </source>
</evidence>
<protein>
    <submittedName>
        <fullName evidence="4">Rpp14 family protein</fullName>
    </submittedName>
</protein>
<dbReference type="InterPro" id="IPR002759">
    <property type="entry name" value="Pop5/Rpp14/Rnp2-like"/>
</dbReference>
<keyword evidence="5" id="KW-1185">Reference proteome</keyword>
<evidence type="ECO:0000256" key="2">
    <source>
        <dbReference type="ARBA" id="ARBA00022694"/>
    </source>
</evidence>
<dbReference type="SUPFAM" id="SSF160350">
    <property type="entry name" value="Rnp2-like"/>
    <property type="match status" value="1"/>
</dbReference>
<dbReference type="HOGENOM" id="CLU_966743_0_0_1"/>
<name>S3D0Y0_OPHP1</name>
<dbReference type="PANTHER" id="PTHR15441">
    <property type="entry name" value="RIBONUCLEASE P PROTEIN SUBUNIT P14"/>
    <property type="match status" value="1"/>
</dbReference>
<keyword evidence="2" id="KW-0819">tRNA processing</keyword>
<feature type="compositionally biased region" description="Pro residues" evidence="3">
    <location>
        <begin position="211"/>
        <end position="220"/>
    </location>
</feature>
<comment type="similarity">
    <text evidence="1">Belongs to the eukaryotic/archaeal RNase P protein component 2 family.</text>
</comment>
<dbReference type="AlphaFoldDB" id="S3D0Y0"/>
<evidence type="ECO:0000256" key="3">
    <source>
        <dbReference type="SAM" id="MobiDB-lite"/>
    </source>
</evidence>
<feature type="region of interest" description="Disordered" evidence="3">
    <location>
        <begin position="204"/>
        <end position="224"/>
    </location>
</feature>
<dbReference type="STRING" id="1262450.S3D0Y0"/>
<dbReference type="GO" id="GO:0030681">
    <property type="term" value="C:multimeric ribonuclease P complex"/>
    <property type="evidence" value="ECO:0007669"/>
    <property type="project" value="TreeGrafter"/>
</dbReference>
<gene>
    <name evidence="4" type="ORF">F503_03347</name>
</gene>
<dbReference type="eggNOG" id="KOG4639">
    <property type="taxonomic scope" value="Eukaryota"/>
</dbReference>
<dbReference type="Pfam" id="PF01900">
    <property type="entry name" value="RNase_P_Rpp14"/>
    <property type="match status" value="1"/>
</dbReference>